<dbReference type="Gene3D" id="1.10.20.10">
    <property type="entry name" value="Histone, subunit A"/>
    <property type="match status" value="1"/>
</dbReference>
<dbReference type="EMBL" id="BTGC01000008">
    <property type="protein sequence ID" value="GMM52509.1"/>
    <property type="molecule type" value="Genomic_DNA"/>
</dbReference>
<sequence>MVEESKRPTKRQRQPLFANDLKALLYAFGDVDTPYVETIGVLEDILQEYLFSICNEAARMARAAGRNKIKVDDFKFALRNDPRKLGRVEKLLVLQKEFDAARKEYDYSRLEGRQLQRMLE</sequence>
<dbReference type="GO" id="GO:0051123">
    <property type="term" value="P:RNA polymerase II preinitiation complex assembly"/>
    <property type="evidence" value="ECO:0007669"/>
    <property type="project" value="TreeGrafter"/>
</dbReference>
<reference evidence="7 8" key="1">
    <citation type="journal article" date="2023" name="Elife">
        <title>Identification of key yeast species and microbe-microbe interactions impacting larval growth of Drosophila in the wild.</title>
        <authorList>
            <person name="Mure A."/>
            <person name="Sugiura Y."/>
            <person name="Maeda R."/>
            <person name="Honda K."/>
            <person name="Sakurai N."/>
            <person name="Takahashi Y."/>
            <person name="Watada M."/>
            <person name="Katoh T."/>
            <person name="Gotoh A."/>
            <person name="Gotoh Y."/>
            <person name="Taniguchi I."/>
            <person name="Nakamura K."/>
            <person name="Hayashi T."/>
            <person name="Katayama T."/>
            <person name="Uemura T."/>
            <person name="Hattori Y."/>
        </authorList>
    </citation>
    <scope>NUCLEOTIDE SEQUENCE [LARGE SCALE GENOMIC DNA]</scope>
    <source>
        <strain evidence="7 8">SB-73</strain>
    </source>
</reference>
<dbReference type="GO" id="GO:0005669">
    <property type="term" value="C:transcription factor TFIID complex"/>
    <property type="evidence" value="ECO:0007669"/>
    <property type="project" value="TreeGrafter"/>
</dbReference>
<dbReference type="PANTHER" id="PTHR11380">
    <property type="entry name" value="TRANSCRIPTION INITIATION FACTOR TFIID/SUPT3-RELATED"/>
    <property type="match status" value="1"/>
</dbReference>
<dbReference type="AlphaFoldDB" id="A0AAV5RLW3"/>
<dbReference type="Pfam" id="PF02269">
    <property type="entry name" value="TFIID-18kDa"/>
    <property type="match status" value="1"/>
</dbReference>
<dbReference type="SUPFAM" id="SSF47113">
    <property type="entry name" value="Histone-fold"/>
    <property type="match status" value="1"/>
</dbReference>
<dbReference type="Proteomes" id="UP001362899">
    <property type="component" value="Unassembled WGS sequence"/>
</dbReference>
<keyword evidence="3" id="KW-0804">Transcription</keyword>
<accession>A0AAV5RLW3</accession>
<comment type="subcellular location">
    <subcellularLocation>
        <location evidence="1">Nucleus</location>
    </subcellularLocation>
</comment>
<evidence type="ECO:0000256" key="1">
    <source>
        <dbReference type="ARBA" id="ARBA00004123"/>
    </source>
</evidence>
<keyword evidence="8" id="KW-1185">Reference proteome</keyword>
<keyword evidence="4" id="KW-0539">Nucleus</keyword>
<proteinExistence type="inferred from homology"/>
<evidence type="ECO:0000313" key="7">
    <source>
        <dbReference type="EMBL" id="GMM52509.1"/>
    </source>
</evidence>
<dbReference type="PANTHER" id="PTHR11380:SF5">
    <property type="entry name" value="TRANSCRIPTION INITIATION FACTOR TFIID SUBUNIT 13"/>
    <property type="match status" value="1"/>
</dbReference>
<organism evidence="7 8">
    <name type="scientific">Starmerella bacillaris</name>
    <name type="common">Yeast</name>
    <name type="synonym">Candida zemplinina</name>
    <dbReference type="NCBI Taxonomy" id="1247836"/>
    <lineage>
        <taxon>Eukaryota</taxon>
        <taxon>Fungi</taxon>
        <taxon>Dikarya</taxon>
        <taxon>Ascomycota</taxon>
        <taxon>Saccharomycotina</taxon>
        <taxon>Dipodascomycetes</taxon>
        <taxon>Dipodascales</taxon>
        <taxon>Trichomonascaceae</taxon>
        <taxon>Starmerella</taxon>
    </lineage>
</organism>
<protein>
    <recommendedName>
        <fullName evidence="6">Transcription initiation factor TFIID subunit 13</fullName>
    </recommendedName>
</protein>
<comment type="caution">
    <text evidence="7">The sequence shown here is derived from an EMBL/GenBank/DDBJ whole genome shotgun (WGS) entry which is preliminary data.</text>
</comment>
<comment type="similarity">
    <text evidence="5">Belongs to the TAF13 family.</text>
</comment>
<dbReference type="InterPro" id="IPR009072">
    <property type="entry name" value="Histone-fold"/>
</dbReference>
<evidence type="ECO:0000256" key="3">
    <source>
        <dbReference type="ARBA" id="ARBA00023163"/>
    </source>
</evidence>
<evidence type="ECO:0000256" key="2">
    <source>
        <dbReference type="ARBA" id="ARBA00023015"/>
    </source>
</evidence>
<dbReference type="GO" id="GO:0046982">
    <property type="term" value="F:protein heterodimerization activity"/>
    <property type="evidence" value="ECO:0007669"/>
    <property type="project" value="InterPro"/>
</dbReference>
<gene>
    <name evidence="7" type="ORF">DASB73_034720</name>
</gene>
<evidence type="ECO:0000256" key="5">
    <source>
        <dbReference type="ARBA" id="ARBA00038392"/>
    </source>
</evidence>
<evidence type="ECO:0000256" key="6">
    <source>
        <dbReference type="ARBA" id="ARBA00040136"/>
    </source>
</evidence>
<evidence type="ECO:0000313" key="8">
    <source>
        <dbReference type="Proteomes" id="UP001362899"/>
    </source>
</evidence>
<keyword evidence="2" id="KW-0805">Transcription regulation</keyword>
<dbReference type="InterPro" id="IPR003195">
    <property type="entry name" value="TFIID_TAF13"/>
</dbReference>
<dbReference type="CDD" id="cd07978">
    <property type="entry name" value="HFD_TAF13"/>
    <property type="match status" value="1"/>
</dbReference>
<evidence type="ECO:0000256" key="4">
    <source>
        <dbReference type="ARBA" id="ARBA00023242"/>
    </source>
</evidence>
<name>A0AAV5RLW3_STABA</name>